<feature type="compositionally biased region" description="Low complexity" evidence="1">
    <location>
        <begin position="113"/>
        <end position="127"/>
    </location>
</feature>
<evidence type="ECO:0000313" key="2">
    <source>
        <dbReference type="EMBL" id="GFG35067.1"/>
    </source>
</evidence>
<name>A0A6L2PZC3_COPFO</name>
<dbReference type="InParanoid" id="A0A6L2PZC3"/>
<feature type="non-terminal residue" evidence="2">
    <location>
        <position position="1"/>
    </location>
</feature>
<evidence type="ECO:0000256" key="1">
    <source>
        <dbReference type="SAM" id="MobiDB-lite"/>
    </source>
</evidence>
<evidence type="ECO:0000313" key="3">
    <source>
        <dbReference type="Proteomes" id="UP000502823"/>
    </source>
</evidence>
<dbReference type="AlphaFoldDB" id="A0A6L2PZC3"/>
<sequence length="144" mass="15223">KGWIPGERRIWGEVTSLKFGSRWGPSCCGCCVPRDAYVRGMQNVNCLLLTGDPCQPSEPGATLGHSQPIPVKRGPGRPRLRPVGPGHQGTRGPPRPRKAPKPLPVPLRSGCGTPSSAPTVPSAAAAVEQPRPFGFYTQDVGPAE</sequence>
<reference evidence="3" key="1">
    <citation type="submission" date="2020-01" db="EMBL/GenBank/DDBJ databases">
        <title>Draft genome sequence of the Termite Coptotermes fromosanus.</title>
        <authorList>
            <person name="Itakura S."/>
            <person name="Yosikawa Y."/>
            <person name="Umezawa K."/>
        </authorList>
    </citation>
    <scope>NUCLEOTIDE SEQUENCE [LARGE SCALE GENOMIC DNA]</scope>
</reference>
<proteinExistence type="predicted"/>
<comment type="caution">
    <text evidence="2">The sequence shown here is derived from an EMBL/GenBank/DDBJ whole genome shotgun (WGS) entry which is preliminary data.</text>
</comment>
<dbReference type="EMBL" id="BLKM01011979">
    <property type="protein sequence ID" value="GFG35067.1"/>
    <property type="molecule type" value="Genomic_DNA"/>
</dbReference>
<organism evidence="2 3">
    <name type="scientific">Coptotermes formosanus</name>
    <name type="common">Formosan subterranean termite</name>
    <dbReference type="NCBI Taxonomy" id="36987"/>
    <lineage>
        <taxon>Eukaryota</taxon>
        <taxon>Metazoa</taxon>
        <taxon>Ecdysozoa</taxon>
        <taxon>Arthropoda</taxon>
        <taxon>Hexapoda</taxon>
        <taxon>Insecta</taxon>
        <taxon>Pterygota</taxon>
        <taxon>Neoptera</taxon>
        <taxon>Polyneoptera</taxon>
        <taxon>Dictyoptera</taxon>
        <taxon>Blattodea</taxon>
        <taxon>Blattoidea</taxon>
        <taxon>Termitoidae</taxon>
        <taxon>Rhinotermitidae</taxon>
        <taxon>Coptotermes</taxon>
    </lineage>
</organism>
<protein>
    <submittedName>
        <fullName evidence="2">Uncharacterized protein</fullName>
    </submittedName>
</protein>
<gene>
    <name evidence="2" type="ORF">Cfor_05076</name>
</gene>
<keyword evidence="3" id="KW-1185">Reference proteome</keyword>
<feature type="region of interest" description="Disordered" evidence="1">
    <location>
        <begin position="57"/>
        <end position="144"/>
    </location>
</feature>
<dbReference type="Proteomes" id="UP000502823">
    <property type="component" value="Unassembled WGS sequence"/>
</dbReference>
<accession>A0A6L2PZC3</accession>